<evidence type="ECO:0000313" key="3">
    <source>
        <dbReference type="EMBL" id="HHJ53429.1"/>
    </source>
</evidence>
<protein>
    <submittedName>
        <fullName evidence="3">tRNA 5-methoxyuridine(34)/uridine 5-oxyacetic acid(34) synthase CmoB</fullName>
    </submittedName>
</protein>
<evidence type="ECO:0000256" key="1">
    <source>
        <dbReference type="ARBA" id="ARBA00022679"/>
    </source>
</evidence>
<name>A0A7V5UFM1_CALAY</name>
<reference evidence="3" key="1">
    <citation type="journal article" date="2020" name="mSystems">
        <title>Genome- and Community-Level Interaction Insights into Carbon Utilization and Element Cycling Functions of Hydrothermarchaeota in Hydrothermal Sediment.</title>
        <authorList>
            <person name="Zhou Z."/>
            <person name="Liu Y."/>
            <person name="Xu W."/>
            <person name="Pan J."/>
            <person name="Luo Z.H."/>
            <person name="Li M."/>
        </authorList>
    </citation>
    <scope>NUCLEOTIDE SEQUENCE [LARGE SCALE GENOMIC DNA]</scope>
    <source>
        <strain evidence="3">HyVt-527</strain>
    </source>
</reference>
<dbReference type="GO" id="GO:0002098">
    <property type="term" value="P:tRNA wobble uridine modification"/>
    <property type="evidence" value="ECO:0007669"/>
    <property type="project" value="InterPro"/>
</dbReference>
<feature type="non-terminal residue" evidence="3">
    <location>
        <position position="1"/>
    </location>
</feature>
<keyword evidence="2" id="KW-0819">tRNA processing</keyword>
<dbReference type="InterPro" id="IPR027555">
    <property type="entry name" value="Mo5U34_MeTrfas-like"/>
</dbReference>
<keyword evidence="1" id="KW-0808">Transferase</keyword>
<dbReference type="NCBIfam" id="NF011650">
    <property type="entry name" value="PRK15068.1"/>
    <property type="match status" value="1"/>
</dbReference>
<sequence>LPARVNQKLSPSRNRELPGWQALLEGLPPVPAEKVDLNASAVGVQSQNMSAAQRAVIEKELKKLHPWRKGPYNIHGIYIDTEWRSDWKWERLKDHITPLKDRLVLDVGCGNGYHGWRMLGLGARLVIGVDPFLKNVIQFWAVRHFLGHWPFWVLPLGVEDLPAGEGLFDTVFSMGLLYHRRSPLDHLAHLKTLLKRGGKLVLETLVLPEEDERVLVPEDRYAKMRNVWFIPSIHVLQRWLKRIGFKEIQLVNVTPTTTDEQRRTAWMTFESLADFLDPADPSKTIEGYPAPTRAILLAAKP</sequence>
<dbReference type="PANTHER" id="PTHR43464">
    <property type="entry name" value="METHYLTRANSFERASE"/>
    <property type="match status" value="1"/>
</dbReference>
<dbReference type="InterPro" id="IPR029063">
    <property type="entry name" value="SAM-dependent_MTases_sf"/>
</dbReference>
<dbReference type="NCBIfam" id="TIGR00452">
    <property type="entry name" value="tRNA 5-methoxyuridine(34)/uridine 5-oxyacetic acid(34) synthase CmoB"/>
    <property type="match status" value="1"/>
</dbReference>
<comment type="caution">
    <text evidence="3">The sequence shown here is derived from an EMBL/GenBank/DDBJ whole genome shotgun (WGS) entry which is preliminary data.</text>
</comment>
<dbReference type="CDD" id="cd02440">
    <property type="entry name" value="AdoMet_MTases"/>
    <property type="match status" value="1"/>
</dbReference>
<dbReference type="InterPro" id="IPR010017">
    <property type="entry name" value="CmoB"/>
</dbReference>
<dbReference type="AlphaFoldDB" id="A0A7V5UFM1"/>
<dbReference type="Proteomes" id="UP000886124">
    <property type="component" value="Unassembled WGS sequence"/>
</dbReference>
<dbReference type="EMBL" id="DROD01000608">
    <property type="protein sequence ID" value="HHJ53429.1"/>
    <property type="molecule type" value="Genomic_DNA"/>
</dbReference>
<gene>
    <name evidence="3" type="primary">cmoB</name>
    <name evidence="3" type="ORF">ENJ89_09565</name>
</gene>
<dbReference type="SUPFAM" id="SSF53335">
    <property type="entry name" value="S-adenosyl-L-methionine-dependent methyltransferases"/>
    <property type="match status" value="1"/>
</dbReference>
<proteinExistence type="inferred from homology"/>
<evidence type="ECO:0000256" key="2">
    <source>
        <dbReference type="ARBA" id="ARBA00022694"/>
    </source>
</evidence>
<accession>A0A7V5UFM1</accession>
<dbReference type="HAMAP" id="MF_01590">
    <property type="entry name" value="tRNA_carboxymethyltr_CmoB"/>
    <property type="match status" value="1"/>
</dbReference>
<dbReference type="Pfam" id="PF08003">
    <property type="entry name" value="Methyltransf_9"/>
    <property type="match status" value="1"/>
</dbReference>
<dbReference type="GO" id="GO:0008168">
    <property type="term" value="F:methyltransferase activity"/>
    <property type="evidence" value="ECO:0007669"/>
    <property type="project" value="TreeGrafter"/>
</dbReference>
<dbReference type="GO" id="GO:0016765">
    <property type="term" value="F:transferase activity, transferring alkyl or aryl (other than methyl) groups"/>
    <property type="evidence" value="ECO:0007669"/>
    <property type="project" value="InterPro"/>
</dbReference>
<organism evidence="3">
    <name type="scientific">Caldithrix abyssi</name>
    <dbReference type="NCBI Taxonomy" id="187145"/>
    <lineage>
        <taxon>Bacteria</taxon>
        <taxon>Pseudomonadati</taxon>
        <taxon>Calditrichota</taxon>
        <taxon>Calditrichia</taxon>
        <taxon>Calditrichales</taxon>
        <taxon>Calditrichaceae</taxon>
        <taxon>Caldithrix</taxon>
    </lineage>
</organism>
<dbReference type="PANTHER" id="PTHR43464:SF95">
    <property type="entry name" value="TRNA U34 CARBOXYMETHYLTRANSFERASE"/>
    <property type="match status" value="1"/>
</dbReference>
<dbReference type="Gene3D" id="3.40.50.150">
    <property type="entry name" value="Vaccinia Virus protein VP39"/>
    <property type="match status" value="1"/>
</dbReference>